<feature type="transmembrane region" description="Helical" evidence="1">
    <location>
        <begin position="183"/>
        <end position="204"/>
    </location>
</feature>
<proteinExistence type="predicted"/>
<dbReference type="RefSeq" id="WP_120134918.1">
    <property type="nucleotide sequence ID" value="NZ_RAHH01000037.1"/>
</dbReference>
<name>A0A419N2Y6_9GAMM</name>
<accession>A0A419N2Y6</accession>
<evidence type="ECO:0000313" key="3">
    <source>
        <dbReference type="EMBL" id="RJT36260.1"/>
    </source>
</evidence>
<dbReference type="AlphaFoldDB" id="A0A419N2Y6"/>
<comment type="caution">
    <text evidence="3">The sequence shown here is derived from an EMBL/GenBank/DDBJ whole genome shotgun (WGS) entry which is preliminary data.</text>
</comment>
<dbReference type="Proteomes" id="UP000284908">
    <property type="component" value="Unassembled WGS sequence"/>
</dbReference>
<reference evidence="3 4" key="1">
    <citation type="submission" date="2018-09" db="EMBL/GenBank/DDBJ databases">
        <authorList>
            <person name="Le Fleche-Mateos A."/>
        </authorList>
    </citation>
    <scope>NUCLEOTIDE SEQUENCE [LARGE SCALE GENOMIC DNA]</scope>
    <source>
        <strain evidence="3 4">DSM 27399</strain>
    </source>
</reference>
<feature type="domain" description="Type IV / VI secretion system DotU" evidence="2">
    <location>
        <begin position="4"/>
        <end position="163"/>
    </location>
</feature>
<dbReference type="PANTHER" id="PTHR38033:SF1">
    <property type="entry name" value="DOTU FAMILY TYPE IV_VI SECRETION SYSTEM PROTEIN"/>
    <property type="match status" value="1"/>
</dbReference>
<dbReference type="PANTHER" id="PTHR38033">
    <property type="entry name" value="MEMBRANE PROTEIN-RELATED"/>
    <property type="match status" value="1"/>
</dbReference>
<keyword evidence="1" id="KW-1133">Transmembrane helix</keyword>
<keyword evidence="4" id="KW-1185">Reference proteome</keyword>
<dbReference type="EMBL" id="RAHH01000037">
    <property type="protein sequence ID" value="RJT36260.1"/>
    <property type="molecule type" value="Genomic_DNA"/>
</dbReference>
<organism evidence="3 4">
    <name type="scientific">Rahnella woolbedingensis</name>
    <dbReference type="NCBI Taxonomy" id="1510574"/>
    <lineage>
        <taxon>Bacteria</taxon>
        <taxon>Pseudomonadati</taxon>
        <taxon>Pseudomonadota</taxon>
        <taxon>Gammaproteobacteria</taxon>
        <taxon>Enterobacterales</taxon>
        <taxon>Yersiniaceae</taxon>
        <taxon>Rahnella</taxon>
    </lineage>
</organism>
<dbReference type="InterPro" id="IPR038522">
    <property type="entry name" value="T4/T6SS_DotU_sf"/>
</dbReference>
<dbReference type="OrthoDB" id="345640at2"/>
<keyword evidence="1" id="KW-0472">Membrane</keyword>
<protein>
    <submittedName>
        <fullName evidence="3">DotU family type IV/VI secretion system protein</fullName>
    </submittedName>
</protein>
<evidence type="ECO:0000259" key="2">
    <source>
        <dbReference type="Pfam" id="PF09850"/>
    </source>
</evidence>
<gene>
    <name evidence="3" type="ORF">D6C13_22585</name>
</gene>
<dbReference type="InterPro" id="IPR017732">
    <property type="entry name" value="T4/T6SS_DotU"/>
</dbReference>
<dbReference type="NCBIfam" id="TIGR03349">
    <property type="entry name" value="IV_VI_DotU"/>
    <property type="match status" value="1"/>
</dbReference>
<dbReference type="Pfam" id="PF09850">
    <property type="entry name" value="DotU"/>
    <property type="match status" value="1"/>
</dbReference>
<sequence>MMRLIDCYLPVFKLVADFTHHQEDFENYDDFRQKCIVCLQQARHEAEHKDISDYEREMAFLATVVWLDETILCSTKQYRQRWRLDLLQRSYFQTSVGGELFFTHLNELKEEHQQARQVFLFCLQSGFHGKYSTQQDRPALAQLIEQQRRLCLPENWQTWPNNAEITPVYITKRLLNVSVKSRFCLALFGIASLYGSLLFLQAFYFL</sequence>
<dbReference type="Gene3D" id="1.25.40.590">
    <property type="entry name" value="Type IV / VI secretion system, DotU"/>
    <property type="match status" value="1"/>
</dbReference>
<evidence type="ECO:0000256" key="1">
    <source>
        <dbReference type="SAM" id="Phobius"/>
    </source>
</evidence>
<evidence type="ECO:0000313" key="4">
    <source>
        <dbReference type="Proteomes" id="UP000284908"/>
    </source>
</evidence>
<keyword evidence="1" id="KW-0812">Transmembrane</keyword>